<gene>
    <name evidence="2" type="ORF">SAMN05421823_101400</name>
</gene>
<dbReference type="Pfam" id="PF13905">
    <property type="entry name" value="Thioredoxin_8"/>
    <property type="match status" value="1"/>
</dbReference>
<dbReference type="OrthoDB" id="8897581at2"/>
<dbReference type="SUPFAM" id="SSF52833">
    <property type="entry name" value="Thioredoxin-like"/>
    <property type="match status" value="1"/>
</dbReference>
<name>A0A1G8XKF9_9BACT</name>
<dbReference type="InterPro" id="IPR050553">
    <property type="entry name" value="Thioredoxin_ResA/DsbE_sf"/>
</dbReference>
<dbReference type="STRING" id="1075417.SAMN05421823_101400"/>
<keyword evidence="2" id="KW-0413">Isomerase</keyword>
<dbReference type="PANTHER" id="PTHR42852">
    <property type="entry name" value="THIOL:DISULFIDE INTERCHANGE PROTEIN DSBE"/>
    <property type="match status" value="1"/>
</dbReference>
<keyword evidence="3" id="KW-1185">Reference proteome</keyword>
<dbReference type="GO" id="GO:0016853">
    <property type="term" value="F:isomerase activity"/>
    <property type="evidence" value="ECO:0007669"/>
    <property type="project" value="UniProtKB-KW"/>
</dbReference>
<dbReference type="RefSeq" id="WP_089678392.1">
    <property type="nucleotide sequence ID" value="NZ_FNFO01000001.1"/>
</dbReference>
<reference evidence="2 3" key="1">
    <citation type="submission" date="2016-10" db="EMBL/GenBank/DDBJ databases">
        <authorList>
            <person name="de Groot N.N."/>
        </authorList>
    </citation>
    <scope>NUCLEOTIDE SEQUENCE [LARGE SCALE GENOMIC DNA]</scope>
    <source>
        <strain evidence="2 3">DSM 25186</strain>
    </source>
</reference>
<dbReference type="GO" id="GO:0016491">
    <property type="term" value="F:oxidoreductase activity"/>
    <property type="evidence" value="ECO:0007669"/>
    <property type="project" value="InterPro"/>
</dbReference>
<dbReference type="PROSITE" id="PS51352">
    <property type="entry name" value="THIOREDOXIN_2"/>
    <property type="match status" value="1"/>
</dbReference>
<proteinExistence type="predicted"/>
<dbReference type="Gene3D" id="3.40.30.10">
    <property type="entry name" value="Glutaredoxin"/>
    <property type="match status" value="1"/>
</dbReference>
<dbReference type="PANTHER" id="PTHR42852:SF17">
    <property type="entry name" value="THIOREDOXIN-LIKE PROTEIN HI_1115"/>
    <property type="match status" value="1"/>
</dbReference>
<accession>A0A1G8XKF9</accession>
<dbReference type="InterPro" id="IPR013766">
    <property type="entry name" value="Thioredoxin_domain"/>
</dbReference>
<dbReference type="GO" id="GO:0016209">
    <property type="term" value="F:antioxidant activity"/>
    <property type="evidence" value="ECO:0007669"/>
    <property type="project" value="InterPro"/>
</dbReference>
<evidence type="ECO:0000313" key="2">
    <source>
        <dbReference type="EMBL" id="SDJ91142.1"/>
    </source>
</evidence>
<dbReference type="EMBL" id="FNFO01000001">
    <property type="protein sequence ID" value="SDJ91142.1"/>
    <property type="molecule type" value="Genomic_DNA"/>
</dbReference>
<feature type="domain" description="Thioredoxin" evidence="1">
    <location>
        <begin position="28"/>
        <end position="180"/>
    </location>
</feature>
<dbReference type="InterPro" id="IPR012336">
    <property type="entry name" value="Thioredoxin-like_fold"/>
</dbReference>
<dbReference type="AlphaFoldDB" id="A0A1G8XKF9"/>
<dbReference type="InterPro" id="IPR036249">
    <property type="entry name" value="Thioredoxin-like_sf"/>
</dbReference>
<dbReference type="Proteomes" id="UP000198510">
    <property type="component" value="Unassembled WGS sequence"/>
</dbReference>
<organism evidence="2 3">
    <name type="scientific">Catalinimonas alkaloidigena</name>
    <dbReference type="NCBI Taxonomy" id="1075417"/>
    <lineage>
        <taxon>Bacteria</taxon>
        <taxon>Pseudomonadati</taxon>
        <taxon>Bacteroidota</taxon>
        <taxon>Cytophagia</taxon>
        <taxon>Cytophagales</taxon>
        <taxon>Catalimonadaceae</taxon>
        <taxon>Catalinimonas</taxon>
    </lineage>
</organism>
<evidence type="ECO:0000259" key="1">
    <source>
        <dbReference type="PROSITE" id="PS51352"/>
    </source>
</evidence>
<sequence length="215" mass="24560">MHTRRLALLLSLVACLTTAFVLRQRYRLYKAPTTLALSVPAPLSARPVTLAPFIEQRHHRPVFVQFFDPDCQYARFTMKEMGTLVEKYGDEVDFYVVLVSEPDKAAQAEEYFLRRYDLNVRLVNDPTNALAAQCGVRASPQALLLDAQGQLFYRGNFNIAPFSTDTQTAYAYQALVALLNQRPLEVPQEAWTEPTGCRLPLERQQLDRSLSWFDL</sequence>
<evidence type="ECO:0000313" key="3">
    <source>
        <dbReference type="Proteomes" id="UP000198510"/>
    </source>
</evidence>
<protein>
    <submittedName>
        <fullName evidence="2">Thiol-disulfide isomerase or thioredoxin</fullName>
    </submittedName>
</protein>